<gene>
    <name evidence="7" type="ORF">RHS01_01903</name>
    <name evidence="6" type="ORF">RHS04_03401</name>
</gene>
<evidence type="ECO:0000256" key="4">
    <source>
        <dbReference type="SAM" id="Coils"/>
    </source>
</evidence>
<comment type="caution">
    <text evidence="6">The sequence shown here is derived from an EMBL/GenBank/DDBJ whole genome shotgun (WGS) entry which is preliminary data.</text>
</comment>
<keyword evidence="4" id="KW-0175">Coiled coil</keyword>
<proteinExistence type="inferred from homology"/>
<organism evidence="6 8">
    <name type="scientific">Rhizoctonia solani</name>
    <dbReference type="NCBI Taxonomy" id="456999"/>
    <lineage>
        <taxon>Eukaryota</taxon>
        <taxon>Fungi</taxon>
        <taxon>Dikarya</taxon>
        <taxon>Basidiomycota</taxon>
        <taxon>Agaricomycotina</taxon>
        <taxon>Agaricomycetes</taxon>
        <taxon>Cantharellales</taxon>
        <taxon>Ceratobasidiaceae</taxon>
        <taxon>Rhizoctonia</taxon>
    </lineage>
</organism>
<feature type="region of interest" description="Disordered" evidence="5">
    <location>
        <begin position="1"/>
        <end position="25"/>
    </location>
</feature>
<dbReference type="PANTHER" id="PTHR13375">
    <property type="entry name" value="FMS INTERACTING PROTEIN"/>
    <property type="match status" value="1"/>
</dbReference>
<dbReference type="EMBL" id="JACYCC010000036">
    <property type="protein sequence ID" value="KAF8681381.1"/>
    <property type="molecule type" value="Genomic_DNA"/>
</dbReference>
<evidence type="ECO:0000256" key="3">
    <source>
        <dbReference type="ARBA" id="ARBA00023242"/>
    </source>
</evidence>
<feature type="compositionally biased region" description="Polar residues" evidence="5">
    <location>
        <begin position="1"/>
        <end position="10"/>
    </location>
</feature>
<evidence type="ECO:0000313" key="6">
    <source>
        <dbReference type="EMBL" id="KAF8681381.1"/>
    </source>
</evidence>
<dbReference type="GO" id="GO:0003729">
    <property type="term" value="F:mRNA binding"/>
    <property type="evidence" value="ECO:0007669"/>
    <property type="project" value="TreeGrafter"/>
</dbReference>
<dbReference type="OrthoDB" id="20582at2759"/>
<dbReference type="GO" id="GO:0006406">
    <property type="term" value="P:mRNA export from nucleus"/>
    <property type="evidence" value="ECO:0007669"/>
    <property type="project" value="TreeGrafter"/>
</dbReference>
<dbReference type="Proteomes" id="UP000650582">
    <property type="component" value="Unassembled WGS sequence"/>
</dbReference>
<evidence type="ECO:0000313" key="8">
    <source>
        <dbReference type="Proteomes" id="UP000650582"/>
    </source>
</evidence>
<evidence type="ECO:0000256" key="2">
    <source>
        <dbReference type="ARBA" id="ARBA00008044"/>
    </source>
</evidence>
<dbReference type="Pfam" id="PF09766">
    <property type="entry name" value="FmiP_Thoc5"/>
    <property type="match status" value="1"/>
</dbReference>
<feature type="coiled-coil region" evidence="4">
    <location>
        <begin position="181"/>
        <end position="208"/>
    </location>
</feature>
<evidence type="ECO:0000313" key="7">
    <source>
        <dbReference type="EMBL" id="KAF8759896.1"/>
    </source>
</evidence>
<name>A0A8H7H9P4_9AGAM</name>
<protein>
    <submittedName>
        <fullName evidence="6">Fms-interacting protein</fullName>
    </submittedName>
</protein>
<comment type="subcellular location">
    <subcellularLocation>
        <location evidence="1">Nucleus</location>
    </subcellularLocation>
</comment>
<evidence type="ECO:0000256" key="5">
    <source>
        <dbReference type="SAM" id="MobiDB-lite"/>
    </source>
</evidence>
<comment type="similarity">
    <text evidence="2">Belongs to the THOC5 family.</text>
</comment>
<dbReference type="PANTHER" id="PTHR13375:SF3">
    <property type="entry name" value="THO COMPLEX SUBUNIT 5 HOMOLOG"/>
    <property type="match status" value="1"/>
</dbReference>
<dbReference type="EMBL" id="JACYCF010000002">
    <property type="protein sequence ID" value="KAF8759896.1"/>
    <property type="molecule type" value="Genomic_DNA"/>
</dbReference>
<dbReference type="Proteomes" id="UP000614334">
    <property type="component" value="Unassembled WGS sequence"/>
</dbReference>
<dbReference type="GO" id="GO:0000445">
    <property type="term" value="C:THO complex part of transcription export complex"/>
    <property type="evidence" value="ECO:0007669"/>
    <property type="project" value="TreeGrafter"/>
</dbReference>
<dbReference type="InterPro" id="IPR019163">
    <property type="entry name" value="THO_Thoc5"/>
</dbReference>
<evidence type="ECO:0000256" key="1">
    <source>
        <dbReference type="ARBA" id="ARBA00004123"/>
    </source>
</evidence>
<accession>A0A8H7H9P4</accession>
<sequence>MATSPKPSSTHPRDQVERNKRHAGSVQTLTMVGASVLSNPLPAQLLASIDELLQELDTLVAPSSSVPHDVTRNASSSITAQLRDHSRQLTNIVREAKQNSSEDRLMKDEAHLGLQNLLYERRHLEREIEKCRQFNSIYQEVPLHTLDEFMSISPEEARTEEILKDEHQLLLRRLNLELSERARLDTQKKQMIAEKERLLSENKKAESGLDALVGDLDNLSKACTTNLTQVYC</sequence>
<keyword evidence="3" id="KW-0539">Nucleus</keyword>
<dbReference type="AlphaFoldDB" id="A0A8H7H9P4"/>
<reference evidence="6" key="1">
    <citation type="submission" date="2020-09" db="EMBL/GenBank/DDBJ databases">
        <title>Comparative genome analyses of four rice-infecting Rhizoctonia solani isolates reveal extensive enrichment of homogalacturonan modification genes.</title>
        <authorList>
            <person name="Lee D.-Y."/>
            <person name="Jeon J."/>
            <person name="Kim K.-T."/>
            <person name="Cheong K."/>
            <person name="Song H."/>
            <person name="Choi G."/>
            <person name="Ko J."/>
            <person name="Opiyo S.O."/>
            <person name="Zuo S."/>
            <person name="Madhav S."/>
            <person name="Lee Y.-H."/>
            <person name="Wang G.-L."/>
        </authorList>
    </citation>
    <scope>NUCLEOTIDE SEQUENCE</scope>
    <source>
        <strain evidence="7">AG1-IA B2</strain>
        <strain evidence="6">AG1-IA YN-7</strain>
    </source>
</reference>